<name>A0A7U5HVE4_9SPHN</name>
<keyword evidence="2" id="KW-0378">Hydrolase</keyword>
<keyword evidence="3" id="KW-0732">Signal</keyword>
<dbReference type="OrthoDB" id="9780884at2"/>
<dbReference type="KEGG" id="sphi:TS85_01880"/>
<dbReference type="Gene3D" id="3.60.21.10">
    <property type="match status" value="1"/>
</dbReference>
<gene>
    <name evidence="5" type="ORF">TS85_01880</name>
</gene>
<accession>A0A7U5HVE4</accession>
<dbReference type="SUPFAM" id="SSF56300">
    <property type="entry name" value="Metallo-dependent phosphatases"/>
    <property type="match status" value="1"/>
</dbReference>
<feature type="chain" id="PRO_5031126172" description="Calcineurin-like phosphoesterase domain-containing protein" evidence="3">
    <location>
        <begin position="20"/>
        <end position="276"/>
    </location>
</feature>
<evidence type="ECO:0000256" key="1">
    <source>
        <dbReference type="ARBA" id="ARBA00022723"/>
    </source>
</evidence>
<evidence type="ECO:0000256" key="3">
    <source>
        <dbReference type="SAM" id="SignalP"/>
    </source>
</evidence>
<dbReference type="InterPro" id="IPR051158">
    <property type="entry name" value="Metallophosphoesterase_sf"/>
</dbReference>
<dbReference type="GO" id="GO:0008758">
    <property type="term" value="F:UDP-2,3-diacylglucosamine hydrolase activity"/>
    <property type="evidence" value="ECO:0007669"/>
    <property type="project" value="TreeGrafter"/>
</dbReference>
<feature type="signal peptide" evidence="3">
    <location>
        <begin position="1"/>
        <end position="19"/>
    </location>
</feature>
<reference evidence="5 6" key="2">
    <citation type="submission" date="2015-02" db="EMBL/GenBank/DDBJ databases">
        <title>The complete genome of Sphingomonas hengshuiensis sp. WHSC-8 isolated from soil of Hengshui Lake.</title>
        <authorList>
            <person name="Wei S."/>
            <person name="Guo J."/>
            <person name="Su C."/>
            <person name="Wu R."/>
            <person name="Zhang Z."/>
            <person name="Liang K."/>
            <person name="Li H."/>
            <person name="Wang T."/>
            <person name="Liu H."/>
            <person name="Zhang C."/>
            <person name="Li Z."/>
            <person name="Wang Q."/>
            <person name="Meng J."/>
        </authorList>
    </citation>
    <scope>NUCLEOTIDE SEQUENCE [LARGE SCALE GENOMIC DNA]</scope>
    <source>
        <strain evidence="5 6">WHSC-8</strain>
    </source>
</reference>
<sequence>MRKAVLALLALLLAGVALAAYAFAEARRDPVVRVAEIGLDRWPAGAAPVRVVLLSDIHIGTAAMGPARLARIVAQVNALRPDLVVIAGDFVSGHVPDSAARIGAPMVAPLAGLRAPLGVVAVLGNHDHWTGAAAVRAELARARIAVVENGALVRGPLALGGVGDDFTGHADIAATMRAVRRLRGARVLFTHSPDIAPDLPADAALLLAGHTHCGQGVLPFWGPISEVSRYGARYRCGIRAEPARTVVVTGGLGTSGVPFRLGAPPDLWLLTLGPKR</sequence>
<keyword evidence="6" id="KW-1185">Reference proteome</keyword>
<dbReference type="Proteomes" id="UP000032300">
    <property type="component" value="Chromosome"/>
</dbReference>
<dbReference type="EMBL" id="CP010836">
    <property type="protein sequence ID" value="AJP70832.1"/>
    <property type="molecule type" value="Genomic_DNA"/>
</dbReference>
<evidence type="ECO:0000256" key="2">
    <source>
        <dbReference type="ARBA" id="ARBA00022801"/>
    </source>
</evidence>
<evidence type="ECO:0000313" key="6">
    <source>
        <dbReference type="Proteomes" id="UP000032300"/>
    </source>
</evidence>
<organism evidence="5 6">
    <name type="scientific">Sphingomonas hengshuiensis</name>
    <dbReference type="NCBI Taxonomy" id="1609977"/>
    <lineage>
        <taxon>Bacteria</taxon>
        <taxon>Pseudomonadati</taxon>
        <taxon>Pseudomonadota</taxon>
        <taxon>Alphaproteobacteria</taxon>
        <taxon>Sphingomonadales</taxon>
        <taxon>Sphingomonadaceae</taxon>
        <taxon>Sphingomonas</taxon>
    </lineage>
</organism>
<dbReference type="InterPro" id="IPR029052">
    <property type="entry name" value="Metallo-depent_PP-like"/>
</dbReference>
<evidence type="ECO:0000313" key="5">
    <source>
        <dbReference type="EMBL" id="AJP70832.1"/>
    </source>
</evidence>
<proteinExistence type="predicted"/>
<reference evidence="5 6" key="1">
    <citation type="journal article" date="2015" name="Int. J. Syst. Evol. Microbiol.">
        <title>Sphingomonas hengshuiensis sp. nov., isolated from lake wetland.</title>
        <authorList>
            <person name="Wei S."/>
            <person name="Wang T."/>
            <person name="Liu H."/>
            <person name="Zhang C."/>
            <person name="Guo J."/>
            <person name="Wang Q."/>
            <person name="Liang K."/>
            <person name="Zhang Z."/>
        </authorList>
    </citation>
    <scope>NUCLEOTIDE SEQUENCE [LARGE SCALE GENOMIC DNA]</scope>
    <source>
        <strain evidence="5 6">WHSC-8</strain>
    </source>
</reference>
<dbReference type="GO" id="GO:0046872">
    <property type="term" value="F:metal ion binding"/>
    <property type="evidence" value="ECO:0007669"/>
    <property type="project" value="UniProtKB-KW"/>
</dbReference>
<protein>
    <recommendedName>
        <fullName evidence="4">Calcineurin-like phosphoesterase domain-containing protein</fullName>
    </recommendedName>
</protein>
<dbReference type="Pfam" id="PF00149">
    <property type="entry name" value="Metallophos"/>
    <property type="match status" value="1"/>
</dbReference>
<keyword evidence="1" id="KW-0479">Metal-binding</keyword>
<dbReference type="InterPro" id="IPR004843">
    <property type="entry name" value="Calcineurin-like_PHP"/>
</dbReference>
<dbReference type="GO" id="GO:0016020">
    <property type="term" value="C:membrane"/>
    <property type="evidence" value="ECO:0007669"/>
    <property type="project" value="GOC"/>
</dbReference>
<dbReference type="PANTHER" id="PTHR31302">
    <property type="entry name" value="TRANSMEMBRANE PROTEIN WITH METALLOPHOSPHOESTERASE DOMAIN-RELATED"/>
    <property type="match status" value="1"/>
</dbReference>
<dbReference type="RefSeq" id="WP_044330096.1">
    <property type="nucleotide sequence ID" value="NZ_CP010836.1"/>
</dbReference>
<dbReference type="GO" id="GO:0009245">
    <property type="term" value="P:lipid A biosynthetic process"/>
    <property type="evidence" value="ECO:0007669"/>
    <property type="project" value="TreeGrafter"/>
</dbReference>
<feature type="domain" description="Calcineurin-like phosphoesterase" evidence="4">
    <location>
        <begin position="50"/>
        <end position="213"/>
    </location>
</feature>
<dbReference type="PANTHER" id="PTHR31302:SF31">
    <property type="entry name" value="PHOSPHODIESTERASE YAEI"/>
    <property type="match status" value="1"/>
</dbReference>
<evidence type="ECO:0000259" key="4">
    <source>
        <dbReference type="Pfam" id="PF00149"/>
    </source>
</evidence>
<dbReference type="AlphaFoldDB" id="A0A7U5HVE4"/>